<dbReference type="InterPro" id="IPR013780">
    <property type="entry name" value="Glyco_hydro_b"/>
</dbReference>
<evidence type="ECO:0000313" key="4">
    <source>
        <dbReference type="EMBL" id="RYC70151.1"/>
    </source>
</evidence>
<dbReference type="CDD" id="cd11340">
    <property type="entry name" value="AmyAc_bac_CMD_like_3"/>
    <property type="match status" value="1"/>
</dbReference>
<gene>
    <name evidence="4" type="ORF">EQG79_09800</name>
</gene>
<dbReference type="Pfam" id="PF09087">
    <property type="entry name" value="Cyc-maltodext_N"/>
    <property type="match status" value="1"/>
</dbReference>
<sequence length="613" mass="70176">MPRFILLALLLALTPVTLLFAQRVEPAFWWVGLKDPHLQVLIHEKNIGDTQPRLSYPGVTMTKVSRVKSPNYLFIDLVIGPGAKPGTFPIQFLRNGRPAQTVVYELKARKANSAQRQGYTAADVMYLITPDRFANGNPANDNAADLADKASRTGRDTRHGGDIQGIINHLDYLQDMGITALWVNPLVENNMPSGSYHGYASTDFYRIDPRFGSNTDYLTLSQAASQRGIKLIIDLIMNHCGSSHWWMNDLPTDDWLNEQKKPRITHHARESIQDPYASDYDRRLHADGWFVPTMPDLNQRNPLLATYLIQNTIWWVEYADLHGIRMDTYPYPDKDFMTQWSKRLMQEYPNLNMVGEEWSLNPAIVAFWQKGKQNRNGYVSYMPGMFDFPLQNALVESLNEDDRQYNRGLVKLYQTLAQDFLYERPQNLVTFPDNHDMSRFYTQIHEDFALWQMGMIHLLTTRGIPQLFYGTEVLMTNPKSDRHDEIRGEMPGGWPDHTASAFTGQGLTEQQVAARAFLRKLLRWRRTNEAVQTGQLKHFAARDGLYVYVRYTNTQKVLVVMNKLPETTTLDTARYGEVLAGHTTARNVLTGQTQPLSQPLSIAGKSAVIFELR</sequence>
<keyword evidence="4" id="KW-0456">Lyase</keyword>
<organism evidence="4 5">
    <name type="scientific">Spirosoma sordidisoli</name>
    <dbReference type="NCBI Taxonomy" id="2502893"/>
    <lineage>
        <taxon>Bacteria</taxon>
        <taxon>Pseudomonadati</taxon>
        <taxon>Bacteroidota</taxon>
        <taxon>Cytophagia</taxon>
        <taxon>Cytophagales</taxon>
        <taxon>Cytophagaceae</taxon>
        <taxon>Spirosoma</taxon>
    </lineage>
</organism>
<dbReference type="Gene3D" id="2.60.40.10">
    <property type="entry name" value="Immunoglobulins"/>
    <property type="match status" value="1"/>
</dbReference>
<evidence type="ECO:0000256" key="2">
    <source>
        <dbReference type="ARBA" id="ARBA00023295"/>
    </source>
</evidence>
<protein>
    <submittedName>
        <fullName evidence="4">Alpha-amlyase</fullName>
    </submittedName>
</protein>
<dbReference type="Pfam" id="PF00128">
    <property type="entry name" value="Alpha-amylase"/>
    <property type="match status" value="1"/>
</dbReference>
<dbReference type="GO" id="GO:0005975">
    <property type="term" value="P:carbohydrate metabolic process"/>
    <property type="evidence" value="ECO:0007669"/>
    <property type="project" value="InterPro"/>
</dbReference>
<dbReference type="InterPro" id="IPR013783">
    <property type="entry name" value="Ig-like_fold"/>
</dbReference>
<evidence type="ECO:0000256" key="1">
    <source>
        <dbReference type="ARBA" id="ARBA00022801"/>
    </source>
</evidence>
<dbReference type="Gene3D" id="3.20.20.80">
    <property type="entry name" value="Glycosidases"/>
    <property type="match status" value="1"/>
</dbReference>
<dbReference type="RefSeq" id="WP_129601366.1">
    <property type="nucleotide sequence ID" value="NZ_SBLB01000002.1"/>
</dbReference>
<dbReference type="InterPro" id="IPR006047">
    <property type="entry name" value="GH13_cat_dom"/>
</dbReference>
<evidence type="ECO:0000313" key="5">
    <source>
        <dbReference type="Proteomes" id="UP000290407"/>
    </source>
</evidence>
<dbReference type="SUPFAM" id="SSF81296">
    <property type="entry name" value="E set domains"/>
    <property type="match status" value="1"/>
</dbReference>
<keyword evidence="1" id="KW-0378">Hydrolase</keyword>
<name>A0A4Q2UQR4_9BACT</name>
<dbReference type="PANTHER" id="PTHR10357:SF210">
    <property type="entry name" value="MALTODEXTRIN GLUCOSIDASE"/>
    <property type="match status" value="1"/>
</dbReference>
<reference evidence="4 5" key="1">
    <citation type="submission" date="2019-01" db="EMBL/GenBank/DDBJ databases">
        <title>Spirosoma flava sp. nov., a propanil-degrading bacterium isolated from herbicide-contaminated soil.</title>
        <authorList>
            <person name="Zhang L."/>
            <person name="Jiang J.-D."/>
        </authorList>
    </citation>
    <scope>NUCLEOTIDE SEQUENCE [LARGE SCALE GENOMIC DNA]</scope>
    <source>
        <strain evidence="4 5">TY50</strain>
    </source>
</reference>
<dbReference type="GO" id="GO:0016829">
    <property type="term" value="F:lyase activity"/>
    <property type="evidence" value="ECO:0007669"/>
    <property type="project" value="UniProtKB-KW"/>
</dbReference>
<dbReference type="SMART" id="SM00642">
    <property type="entry name" value="Aamy"/>
    <property type="match status" value="1"/>
</dbReference>
<evidence type="ECO:0000259" key="3">
    <source>
        <dbReference type="SMART" id="SM00642"/>
    </source>
</evidence>
<proteinExistence type="predicted"/>
<dbReference type="SUPFAM" id="SSF51445">
    <property type="entry name" value="(Trans)glycosidases"/>
    <property type="match status" value="1"/>
</dbReference>
<dbReference type="GO" id="GO:0016798">
    <property type="term" value="F:hydrolase activity, acting on glycosyl bonds"/>
    <property type="evidence" value="ECO:0007669"/>
    <property type="project" value="UniProtKB-KW"/>
</dbReference>
<dbReference type="PANTHER" id="PTHR10357">
    <property type="entry name" value="ALPHA-AMYLASE FAMILY MEMBER"/>
    <property type="match status" value="1"/>
</dbReference>
<dbReference type="EMBL" id="SBLB01000002">
    <property type="protein sequence ID" value="RYC70151.1"/>
    <property type="molecule type" value="Genomic_DNA"/>
</dbReference>
<dbReference type="InterPro" id="IPR014756">
    <property type="entry name" value="Ig_E-set"/>
</dbReference>
<feature type="domain" description="Glycosyl hydrolase family 13 catalytic" evidence="3">
    <location>
        <begin position="127"/>
        <end position="525"/>
    </location>
</feature>
<dbReference type="Gene3D" id="2.60.40.1180">
    <property type="entry name" value="Golgi alpha-mannosidase II"/>
    <property type="match status" value="1"/>
</dbReference>
<dbReference type="Proteomes" id="UP000290407">
    <property type="component" value="Unassembled WGS sequence"/>
</dbReference>
<accession>A0A4Q2UQR4</accession>
<dbReference type="InterPro" id="IPR015171">
    <property type="entry name" value="Cyc-maltodext_N"/>
</dbReference>
<dbReference type="SUPFAM" id="SSF51011">
    <property type="entry name" value="Glycosyl hydrolase domain"/>
    <property type="match status" value="1"/>
</dbReference>
<dbReference type="InterPro" id="IPR017853">
    <property type="entry name" value="GH"/>
</dbReference>
<keyword evidence="5" id="KW-1185">Reference proteome</keyword>
<comment type="caution">
    <text evidence="4">The sequence shown here is derived from an EMBL/GenBank/DDBJ whole genome shotgun (WGS) entry which is preliminary data.</text>
</comment>
<dbReference type="Pfam" id="PF10438">
    <property type="entry name" value="Cyc-maltodext_C"/>
    <property type="match status" value="1"/>
</dbReference>
<dbReference type="AlphaFoldDB" id="A0A4Q2UQR4"/>
<dbReference type="InterPro" id="IPR019492">
    <property type="entry name" value="Cyclo-malto-dextrinase_C"/>
</dbReference>
<keyword evidence="2" id="KW-0326">Glycosidase</keyword>